<keyword evidence="5 7" id="KW-1133">Transmembrane helix</keyword>
<evidence type="ECO:0000313" key="9">
    <source>
        <dbReference type="EMBL" id="PWW32479.1"/>
    </source>
</evidence>
<dbReference type="InterPro" id="IPR036938">
    <property type="entry name" value="PAP2/HPO_sf"/>
</dbReference>
<evidence type="ECO:0000256" key="7">
    <source>
        <dbReference type="SAM" id="Phobius"/>
    </source>
</evidence>
<evidence type="ECO:0000259" key="8">
    <source>
        <dbReference type="SMART" id="SM00014"/>
    </source>
</evidence>
<evidence type="ECO:0000256" key="6">
    <source>
        <dbReference type="ARBA" id="ARBA00023136"/>
    </source>
</evidence>
<evidence type="ECO:0000256" key="5">
    <source>
        <dbReference type="ARBA" id="ARBA00022989"/>
    </source>
</evidence>
<sequence>MADHLILFYYVLKRDWMVLGLDISVVNISLFRLVNDLGKEHPFLNPAFSFIAEYMVFLLALSVLIIWFTRNTDNRIMILSASIAFICAFTIGKVSGVFHSNYQPFVELTDVNKLIHKKKDNSFPSDHTILFFSYCISFWLFKRGWSILWVLLAVLVGVSRIWVGVHYPFDVFAGVLISLAAATFIYLTFPKLSVTQTIIKIYEKCENILLLLFKRTKGNKSKNF</sequence>
<comment type="caution">
    <text evidence="9">The sequence shown here is derived from an EMBL/GenBank/DDBJ whole genome shotgun (WGS) entry which is preliminary data.</text>
</comment>
<dbReference type="PANTHER" id="PTHR14969:SF62">
    <property type="entry name" value="DECAPRENYLPHOSPHORYL-5-PHOSPHORIBOSE PHOSPHATASE RV3807C-RELATED"/>
    <property type="match status" value="1"/>
</dbReference>
<keyword evidence="2" id="KW-1003">Cell membrane</keyword>
<evidence type="ECO:0000256" key="3">
    <source>
        <dbReference type="ARBA" id="ARBA00022692"/>
    </source>
</evidence>
<feature type="transmembrane region" description="Helical" evidence="7">
    <location>
        <begin position="171"/>
        <end position="189"/>
    </location>
</feature>
<protein>
    <submittedName>
        <fullName evidence="9">Undecaprenyl-diphosphatase</fullName>
    </submittedName>
</protein>
<evidence type="ECO:0000313" key="10">
    <source>
        <dbReference type="Proteomes" id="UP000247150"/>
    </source>
</evidence>
<proteinExistence type="predicted"/>
<dbReference type="SMART" id="SM00014">
    <property type="entry name" value="acidPPc"/>
    <property type="match status" value="1"/>
</dbReference>
<comment type="subcellular location">
    <subcellularLocation>
        <location evidence="1">Cell membrane</location>
        <topology evidence="1">Multi-pass membrane protein</topology>
    </subcellularLocation>
</comment>
<dbReference type="GO" id="GO:0005886">
    <property type="term" value="C:plasma membrane"/>
    <property type="evidence" value="ECO:0007669"/>
    <property type="project" value="UniProtKB-SubCell"/>
</dbReference>
<dbReference type="Pfam" id="PF01569">
    <property type="entry name" value="PAP2"/>
    <property type="match status" value="1"/>
</dbReference>
<dbReference type="PANTHER" id="PTHR14969">
    <property type="entry name" value="SPHINGOSINE-1-PHOSPHATE PHOSPHOHYDROLASE"/>
    <property type="match status" value="1"/>
</dbReference>
<keyword evidence="6 7" id="KW-0472">Membrane</keyword>
<organism evidence="9 10">
    <name type="scientific">Cytobacillus oceanisediminis</name>
    <dbReference type="NCBI Taxonomy" id="665099"/>
    <lineage>
        <taxon>Bacteria</taxon>
        <taxon>Bacillati</taxon>
        <taxon>Bacillota</taxon>
        <taxon>Bacilli</taxon>
        <taxon>Bacillales</taxon>
        <taxon>Bacillaceae</taxon>
        <taxon>Cytobacillus</taxon>
    </lineage>
</organism>
<keyword evidence="3 7" id="KW-0812">Transmembrane</keyword>
<dbReference type="GO" id="GO:0050380">
    <property type="term" value="F:undecaprenyl-diphosphatase activity"/>
    <property type="evidence" value="ECO:0007669"/>
    <property type="project" value="InterPro"/>
</dbReference>
<accession>A0A2V3A6F3</accession>
<dbReference type="InterPro" id="IPR033879">
    <property type="entry name" value="UPP_Pase"/>
</dbReference>
<evidence type="ECO:0000256" key="2">
    <source>
        <dbReference type="ARBA" id="ARBA00022475"/>
    </source>
</evidence>
<feature type="transmembrane region" description="Helical" evidence="7">
    <location>
        <begin position="47"/>
        <end position="69"/>
    </location>
</feature>
<dbReference type="AlphaFoldDB" id="A0A2V3A6F3"/>
<gene>
    <name evidence="9" type="ORF">DFO73_101744</name>
</gene>
<dbReference type="Gene3D" id="1.20.144.10">
    <property type="entry name" value="Phosphatidic acid phosphatase type 2/haloperoxidase"/>
    <property type="match status" value="1"/>
</dbReference>
<dbReference type="Proteomes" id="UP000247150">
    <property type="component" value="Unassembled WGS sequence"/>
</dbReference>
<dbReference type="SUPFAM" id="SSF48317">
    <property type="entry name" value="Acid phosphatase/Vanadium-dependent haloperoxidase"/>
    <property type="match status" value="1"/>
</dbReference>
<feature type="transmembrane region" description="Helical" evidence="7">
    <location>
        <begin position="76"/>
        <end position="102"/>
    </location>
</feature>
<feature type="transmembrane region" description="Helical" evidence="7">
    <location>
        <begin position="122"/>
        <end position="141"/>
    </location>
</feature>
<feature type="transmembrane region" description="Helical" evidence="7">
    <location>
        <begin position="148"/>
        <end position="165"/>
    </location>
</feature>
<evidence type="ECO:0000256" key="1">
    <source>
        <dbReference type="ARBA" id="ARBA00004651"/>
    </source>
</evidence>
<name>A0A2V3A6F3_9BACI</name>
<feature type="domain" description="Phosphatidic acid phosphatase type 2/haloperoxidase" evidence="8">
    <location>
        <begin position="77"/>
        <end position="186"/>
    </location>
</feature>
<dbReference type="EMBL" id="QGTW01000001">
    <property type="protein sequence ID" value="PWW32479.1"/>
    <property type="molecule type" value="Genomic_DNA"/>
</dbReference>
<reference evidence="9 10" key="1">
    <citation type="submission" date="2018-05" db="EMBL/GenBank/DDBJ databases">
        <title>Freshwater and sediment microbial communities from various areas in North America, analyzing microbe dynamics in response to fracking.</title>
        <authorList>
            <person name="Lamendella R."/>
        </authorList>
    </citation>
    <scope>NUCLEOTIDE SEQUENCE [LARGE SCALE GENOMIC DNA]</scope>
    <source>
        <strain evidence="9 10">15_TX</strain>
    </source>
</reference>
<keyword evidence="4" id="KW-0378">Hydrolase</keyword>
<dbReference type="CDD" id="cd03385">
    <property type="entry name" value="PAP2_BcrC_like"/>
    <property type="match status" value="1"/>
</dbReference>
<dbReference type="InterPro" id="IPR000326">
    <property type="entry name" value="PAP2/HPO"/>
</dbReference>
<evidence type="ECO:0000256" key="4">
    <source>
        <dbReference type="ARBA" id="ARBA00022801"/>
    </source>
</evidence>